<proteinExistence type="predicted"/>
<dbReference type="SUPFAM" id="SSF55781">
    <property type="entry name" value="GAF domain-like"/>
    <property type="match status" value="1"/>
</dbReference>
<dbReference type="PROSITE" id="PS50887">
    <property type="entry name" value="GGDEF"/>
    <property type="match status" value="1"/>
</dbReference>
<evidence type="ECO:0000259" key="2">
    <source>
        <dbReference type="PROSITE" id="PS50883"/>
    </source>
</evidence>
<dbReference type="GO" id="GO:0071111">
    <property type="term" value="F:cyclic-guanylate-specific phosphodiesterase activity"/>
    <property type="evidence" value="ECO:0007669"/>
    <property type="project" value="InterPro"/>
</dbReference>
<dbReference type="InterPro" id="IPR000160">
    <property type="entry name" value="GGDEF_dom"/>
</dbReference>
<dbReference type="RefSeq" id="WP_134383455.1">
    <property type="nucleotide sequence ID" value="NZ_BMWW01000009.1"/>
</dbReference>
<dbReference type="NCBIfam" id="TIGR00229">
    <property type="entry name" value="sensory_box"/>
    <property type="match status" value="1"/>
</dbReference>
<evidence type="ECO:0000256" key="1">
    <source>
        <dbReference type="SAM" id="MobiDB-lite"/>
    </source>
</evidence>
<dbReference type="Gene3D" id="3.30.450.40">
    <property type="match status" value="1"/>
</dbReference>
<feature type="region of interest" description="Disordered" evidence="1">
    <location>
        <begin position="1"/>
        <end position="23"/>
    </location>
</feature>
<dbReference type="Pfam" id="PF08448">
    <property type="entry name" value="PAS_4"/>
    <property type="match status" value="1"/>
</dbReference>
<dbReference type="SUPFAM" id="SSF55073">
    <property type="entry name" value="Nucleotide cyclase"/>
    <property type="match status" value="1"/>
</dbReference>
<gene>
    <name evidence="5" type="ORF">E1742_02800</name>
    <name evidence="4" type="ORF">GCM10007388_43220</name>
</gene>
<dbReference type="InterPro" id="IPR035919">
    <property type="entry name" value="EAL_sf"/>
</dbReference>
<dbReference type="InterPro" id="IPR029016">
    <property type="entry name" value="GAF-like_dom_sf"/>
</dbReference>
<dbReference type="InterPro" id="IPR043128">
    <property type="entry name" value="Rev_trsase/Diguanyl_cyclase"/>
</dbReference>
<dbReference type="CDD" id="cd01948">
    <property type="entry name" value="EAL"/>
    <property type="match status" value="1"/>
</dbReference>
<evidence type="ECO:0000313" key="5">
    <source>
        <dbReference type="EMBL" id="QBQ35215.1"/>
    </source>
</evidence>
<dbReference type="SMART" id="SM00052">
    <property type="entry name" value="EAL"/>
    <property type="match status" value="1"/>
</dbReference>
<dbReference type="SMART" id="SM00267">
    <property type="entry name" value="GGDEF"/>
    <property type="match status" value="1"/>
</dbReference>
<evidence type="ECO:0000313" key="6">
    <source>
        <dbReference type="Proteomes" id="UP000294359"/>
    </source>
</evidence>
<feature type="domain" description="EAL" evidence="2">
    <location>
        <begin position="543"/>
        <end position="795"/>
    </location>
</feature>
<dbReference type="PANTHER" id="PTHR33121">
    <property type="entry name" value="CYCLIC DI-GMP PHOSPHODIESTERASE PDEF"/>
    <property type="match status" value="1"/>
</dbReference>
<dbReference type="InterPro" id="IPR050706">
    <property type="entry name" value="Cyclic-di-GMP_PDE-like"/>
</dbReference>
<dbReference type="InterPro" id="IPR003018">
    <property type="entry name" value="GAF"/>
</dbReference>
<dbReference type="InterPro" id="IPR001633">
    <property type="entry name" value="EAL_dom"/>
</dbReference>
<dbReference type="SUPFAM" id="SSF55785">
    <property type="entry name" value="PYP-like sensor domain (PAS domain)"/>
    <property type="match status" value="1"/>
</dbReference>
<dbReference type="InterPro" id="IPR013656">
    <property type="entry name" value="PAS_4"/>
</dbReference>
<accession>A0A4P7BCM2</accession>
<dbReference type="Pfam" id="PF01590">
    <property type="entry name" value="GAF"/>
    <property type="match status" value="1"/>
</dbReference>
<evidence type="ECO:0000313" key="4">
    <source>
        <dbReference type="EMBL" id="GGZ05002.1"/>
    </source>
</evidence>
<feature type="domain" description="GGDEF" evidence="3">
    <location>
        <begin position="402"/>
        <end position="534"/>
    </location>
</feature>
<dbReference type="PROSITE" id="PS50883">
    <property type="entry name" value="EAL"/>
    <property type="match status" value="1"/>
</dbReference>
<dbReference type="InterPro" id="IPR035965">
    <property type="entry name" value="PAS-like_dom_sf"/>
</dbReference>
<reference evidence="4" key="3">
    <citation type="submission" date="2022-12" db="EMBL/GenBank/DDBJ databases">
        <authorList>
            <person name="Sun Q."/>
            <person name="Kim S."/>
        </authorList>
    </citation>
    <scope>NUCLEOTIDE SEQUENCE</scope>
    <source>
        <strain evidence="4">KCTC 12344</strain>
    </source>
</reference>
<dbReference type="OrthoDB" id="9813903at2"/>
<dbReference type="SUPFAM" id="SSF141868">
    <property type="entry name" value="EAL domain-like"/>
    <property type="match status" value="1"/>
</dbReference>
<protein>
    <submittedName>
        <fullName evidence="5">EAL domain-containing protein</fullName>
    </submittedName>
</protein>
<dbReference type="Proteomes" id="UP000619512">
    <property type="component" value="Unassembled WGS sequence"/>
</dbReference>
<dbReference type="EMBL" id="BMWW01000009">
    <property type="protein sequence ID" value="GGZ05002.1"/>
    <property type="molecule type" value="Genomic_DNA"/>
</dbReference>
<reference evidence="4" key="1">
    <citation type="journal article" date="2014" name="Int. J. Syst. Evol. Microbiol.">
        <title>Complete genome sequence of Corynebacterium casei LMG S-19264T (=DSM 44701T), isolated from a smear-ripened cheese.</title>
        <authorList>
            <consortium name="US DOE Joint Genome Institute (JGI-PGF)"/>
            <person name="Walter F."/>
            <person name="Albersmeier A."/>
            <person name="Kalinowski J."/>
            <person name="Ruckert C."/>
        </authorList>
    </citation>
    <scope>NUCLEOTIDE SEQUENCE</scope>
    <source>
        <strain evidence="4">KCTC 12344</strain>
    </source>
</reference>
<dbReference type="Proteomes" id="UP000294359">
    <property type="component" value="Chromosome"/>
</dbReference>
<reference evidence="5 6" key="2">
    <citation type="submission" date="2019-03" db="EMBL/GenBank/DDBJ databases">
        <title>Draft Genome Sequences of Six Type Strains of the Genus Massilia.</title>
        <authorList>
            <person name="Miess H."/>
            <person name="Frediansyhah A."/>
            <person name="Gross H."/>
        </authorList>
    </citation>
    <scope>NUCLEOTIDE SEQUENCE [LARGE SCALE GENOMIC DNA]</scope>
    <source>
        <strain evidence="5 6">DSM 17505</strain>
    </source>
</reference>
<dbReference type="InterPro" id="IPR000014">
    <property type="entry name" value="PAS"/>
</dbReference>
<dbReference type="AlphaFoldDB" id="A0A4P7BCM2"/>
<dbReference type="Gene3D" id="3.20.20.450">
    <property type="entry name" value="EAL domain"/>
    <property type="match status" value="1"/>
</dbReference>
<feature type="compositionally biased region" description="Basic and acidic residues" evidence="1">
    <location>
        <begin position="1"/>
        <end position="17"/>
    </location>
</feature>
<dbReference type="Pfam" id="PF00563">
    <property type="entry name" value="EAL"/>
    <property type="match status" value="1"/>
</dbReference>
<evidence type="ECO:0000259" key="3">
    <source>
        <dbReference type="PROSITE" id="PS50887"/>
    </source>
</evidence>
<evidence type="ECO:0000313" key="7">
    <source>
        <dbReference type="Proteomes" id="UP000619512"/>
    </source>
</evidence>
<keyword evidence="6" id="KW-1185">Reference proteome</keyword>
<dbReference type="InterPro" id="IPR029787">
    <property type="entry name" value="Nucleotide_cyclase"/>
</dbReference>
<dbReference type="PANTHER" id="PTHR33121:SF70">
    <property type="entry name" value="SIGNALING PROTEIN YKOW"/>
    <property type="match status" value="1"/>
</dbReference>
<dbReference type="Gene3D" id="3.30.450.20">
    <property type="entry name" value="PAS domain"/>
    <property type="match status" value="1"/>
</dbReference>
<dbReference type="EMBL" id="CP038026">
    <property type="protein sequence ID" value="QBQ35215.1"/>
    <property type="molecule type" value="Genomic_DNA"/>
</dbReference>
<organism evidence="4 7">
    <name type="scientific">Pseudoduganella plicata</name>
    <dbReference type="NCBI Taxonomy" id="321984"/>
    <lineage>
        <taxon>Bacteria</taxon>
        <taxon>Pseudomonadati</taxon>
        <taxon>Pseudomonadota</taxon>
        <taxon>Betaproteobacteria</taxon>
        <taxon>Burkholderiales</taxon>
        <taxon>Oxalobacteraceae</taxon>
        <taxon>Telluria group</taxon>
        <taxon>Pseudoduganella</taxon>
    </lineage>
</organism>
<dbReference type="Pfam" id="PF00990">
    <property type="entry name" value="GGDEF"/>
    <property type="match status" value="1"/>
</dbReference>
<dbReference type="Gene3D" id="3.30.70.270">
    <property type="match status" value="1"/>
</dbReference>
<sequence>MNHIASKEEAQLVRPGDDTGQPDDGCAELARLAGYIVGRPVPREALADEVRLLALAPPAMSPAQRQALSDLAAAARARQELRRKLSRAESFLSGFAEHSPSPLWIKDRSGSYVMGNAALHGFFGVPTVVGKDDSHFWPEDVRRSLEEQDRAVLDNGEVIKTMETSHDGARHWLVHKFPIDVDGEPFLGGSAIDMTEEVAKERALIRHDNFYVLLSRLSAIISRARSLEALCLDTCREAAHQPGLEIVDISRRDEATGAIRLFTSALRDGSEHEWRSDEDSAAHADWFMHELAVAAAASGTLQFSNDVNHGCTRRDIRSCMAIPLLVNGKCWGVISFYSTRPEFFDSFYRERAGELGTELSFGLERLLNAQELHRLARTNALSGLPSRLHFDEEVAALAAGNASGTVLLININRFDEISSAYGNTAAIGLMRQVAQRLRGEVAERMVLSHVGIGRFALFYPVDEARSPRGYVHDVIIPLLEGSYQVDQHRIWCTVNVGAAMLPEDGTTADELLVKAWDALAGARHMEEHIGFYDRDADHALARQISMEAELRDAVERGEFVNYYQPKVDLKTGKIAGAEALVRWNHPTRGIVPPAEFVPVLERSGLVIEVGRIVMQKAMEDWRTWHDAGLTPPQIAVNVAPAQFRCDTLFDDIEKALNTAEAHMRPLSIEVTESSLVSDHRRVVDILTRVRNLDVPVAIDDFGTGYSSLAYLVTLPVDVLKIDRSFVIKMAQDSGYMGLVQTIVSLAHNLELEVVAEGIEKPEEAKLLKLLRCEYGQGNLYGKPVPAEEFALLLKK</sequence>
<dbReference type="SMART" id="SM00065">
    <property type="entry name" value="GAF"/>
    <property type="match status" value="1"/>
</dbReference>
<name>A0A4P7BCM2_9BURK</name>